<feature type="transmembrane region" description="Helical" evidence="4">
    <location>
        <begin position="215"/>
        <end position="234"/>
    </location>
</feature>
<evidence type="ECO:0000256" key="4">
    <source>
        <dbReference type="SAM" id="Phobius"/>
    </source>
</evidence>
<feature type="transmembrane region" description="Helical" evidence="4">
    <location>
        <begin position="301"/>
        <end position="320"/>
    </location>
</feature>
<dbReference type="OrthoDB" id="1489021at2"/>
<feature type="transmembrane region" description="Helical" evidence="4">
    <location>
        <begin position="357"/>
        <end position="374"/>
    </location>
</feature>
<evidence type="ECO:0000313" key="6">
    <source>
        <dbReference type="Proteomes" id="UP000199642"/>
    </source>
</evidence>
<dbReference type="AlphaFoldDB" id="A0A1I2XH94"/>
<dbReference type="SMART" id="SM00028">
    <property type="entry name" value="TPR"/>
    <property type="match status" value="5"/>
</dbReference>
<dbReference type="SUPFAM" id="SSF48452">
    <property type="entry name" value="TPR-like"/>
    <property type="match status" value="2"/>
</dbReference>
<keyword evidence="4" id="KW-1133">Transmembrane helix</keyword>
<dbReference type="EMBL" id="FOPC01000019">
    <property type="protein sequence ID" value="SFH12874.1"/>
    <property type="molecule type" value="Genomic_DNA"/>
</dbReference>
<dbReference type="Gene3D" id="1.25.40.10">
    <property type="entry name" value="Tetratricopeptide repeat domain"/>
    <property type="match status" value="2"/>
</dbReference>
<feature type="repeat" description="TPR" evidence="3">
    <location>
        <begin position="513"/>
        <end position="546"/>
    </location>
</feature>
<accession>A0A1I2XH94</accession>
<feature type="transmembrane region" description="Helical" evidence="4">
    <location>
        <begin position="386"/>
        <end position="402"/>
    </location>
</feature>
<dbReference type="InterPro" id="IPR052346">
    <property type="entry name" value="O-mannosyl-transferase_TMTC"/>
</dbReference>
<dbReference type="Proteomes" id="UP000199642">
    <property type="component" value="Unassembled WGS sequence"/>
</dbReference>
<feature type="transmembrane region" description="Helical" evidence="4">
    <location>
        <begin position="122"/>
        <end position="140"/>
    </location>
</feature>
<reference evidence="6" key="1">
    <citation type="submission" date="2016-10" db="EMBL/GenBank/DDBJ databases">
        <authorList>
            <person name="Varghese N."/>
            <person name="Submissions S."/>
        </authorList>
    </citation>
    <scope>NUCLEOTIDE SEQUENCE [LARGE SCALE GENOMIC DNA]</scope>
    <source>
        <strain evidence="6">DSM 19315</strain>
    </source>
</reference>
<keyword evidence="4" id="KW-0472">Membrane</keyword>
<evidence type="ECO:0000256" key="2">
    <source>
        <dbReference type="ARBA" id="ARBA00022803"/>
    </source>
</evidence>
<organism evidence="5 6">
    <name type="scientific">Algoriphagus hitonicola</name>
    <dbReference type="NCBI Taxonomy" id="435880"/>
    <lineage>
        <taxon>Bacteria</taxon>
        <taxon>Pseudomonadati</taxon>
        <taxon>Bacteroidota</taxon>
        <taxon>Cytophagia</taxon>
        <taxon>Cytophagales</taxon>
        <taxon>Cyclobacteriaceae</taxon>
        <taxon>Algoriphagus</taxon>
    </lineage>
</organism>
<gene>
    <name evidence="5" type="ORF">SAMN04487988_1195</name>
</gene>
<keyword evidence="1" id="KW-0677">Repeat</keyword>
<keyword evidence="2 3" id="KW-0802">TPR repeat</keyword>
<dbReference type="InterPro" id="IPR019734">
    <property type="entry name" value="TPR_rpt"/>
</dbReference>
<protein>
    <submittedName>
        <fullName evidence="5">Tetratricopeptide repeat-containing protein</fullName>
    </submittedName>
</protein>
<keyword evidence="6" id="KW-1185">Reference proteome</keyword>
<proteinExistence type="predicted"/>
<feature type="transmembrane region" description="Helical" evidence="4">
    <location>
        <begin position="152"/>
        <end position="167"/>
    </location>
</feature>
<dbReference type="InterPro" id="IPR011990">
    <property type="entry name" value="TPR-like_helical_dom_sf"/>
</dbReference>
<keyword evidence="4" id="KW-0812">Transmembrane</keyword>
<sequence length="791" mass="89936">MKIKTWTWVLAIALFGTLIYLPSLRFQYTLDDGIYSHFNRVTVKGLEEWQEVFKYGSMNFIEISPTNTGIYRPFTLLTFALENELVGKFDPGISHGINLLLYFILLVILGFFFQDLLSKKKFPWWFAALILLLYAVHPLHVEVVASAKSRDTLLSAVFAFGAIWIWWRKEGNLKPLQWVLVLGLYFLSLISKEESIPLIALVGLIAYFFLGKKPLQAVFAALPFAGTAALYLLIRGIILDKTATVYDSYINSIMYLADGSERIATNFEIYLQYVKLLFFPHPLSWDYSFSQLNVQQFSSPIVWLSIAFFGALIYLAILGFKNRSLLSFGLILYFATFSIFANLVPALTIGSNLGERFMFVPSLAFALLIVYLLYLLGEKFLPKQTYLLPLIVLLPVLLGFTWKTMDRTKVWESNLTITRADVISAPKSWRTHTFYAEELRRIAGELKKENPDSARVLFTEARKEYESMFGILGKDLPVSQYLGTYAEVLINLGDSAQAIAVLEENIKKNPKAFYPLFQMGRFAFERNEFEEAESYYLQALQSDSPNMGPLYRNLGLTYSRQSKREQAVVALEKSLEYWDDPNIRNALGFIYSELGQTEKAAQYLTTEGTNSPEEVLFVKAVLKGNESLGKSDFRAALAEYQKIEPIYDQVDGEIKFPTFYAAYAKSLMETGDTISAKTNFLRAANEMNSTDPVVFTNLGTIAFMKEKNFSQAEQYYQKAIDLGHTDKFNAYSNLGITQLAQRKEAQAAASFEKALEYGTSRQVLGNLYLLYQSLGNPEKANFYREKLAVSN</sequence>
<evidence type="ECO:0000313" key="5">
    <source>
        <dbReference type="EMBL" id="SFH12874.1"/>
    </source>
</evidence>
<dbReference type="PANTHER" id="PTHR44227:SF3">
    <property type="entry name" value="PROTEIN O-MANNOSYL-TRANSFERASE TMTC4"/>
    <property type="match status" value="1"/>
</dbReference>
<dbReference type="Pfam" id="PF13432">
    <property type="entry name" value="TPR_16"/>
    <property type="match status" value="1"/>
</dbReference>
<name>A0A1I2XH94_9BACT</name>
<dbReference type="PANTHER" id="PTHR44227">
    <property type="match status" value="1"/>
</dbReference>
<evidence type="ECO:0000256" key="3">
    <source>
        <dbReference type="PROSITE-ProRule" id="PRU00339"/>
    </source>
</evidence>
<dbReference type="STRING" id="435880.SAMN04487988_1195"/>
<feature type="transmembrane region" description="Helical" evidence="4">
    <location>
        <begin position="179"/>
        <end position="209"/>
    </location>
</feature>
<dbReference type="RefSeq" id="WP_092794411.1">
    <property type="nucleotide sequence ID" value="NZ_FOPC01000019.1"/>
</dbReference>
<dbReference type="PROSITE" id="PS50005">
    <property type="entry name" value="TPR"/>
    <property type="match status" value="1"/>
</dbReference>
<feature type="transmembrane region" description="Helical" evidence="4">
    <location>
        <begin position="326"/>
        <end position="345"/>
    </location>
</feature>
<feature type="transmembrane region" description="Helical" evidence="4">
    <location>
        <begin position="93"/>
        <end position="113"/>
    </location>
</feature>
<evidence type="ECO:0000256" key="1">
    <source>
        <dbReference type="ARBA" id="ARBA00022737"/>
    </source>
</evidence>